<reference evidence="5" key="1">
    <citation type="journal article" date="2014" name="Genome Biol. Evol.">
        <title>Pangenome evidence for extensive interdomain horizontal transfer affecting lineage core and shell genes in uncultured planktonic thaumarchaeota and euryarchaeota.</title>
        <authorList>
            <person name="Deschamps P."/>
            <person name="Zivanovic Y."/>
            <person name="Moreira D."/>
            <person name="Rodriguez-Valera F."/>
            <person name="Lopez-Garcia P."/>
        </authorList>
    </citation>
    <scope>NUCLEOTIDE SEQUENCE</scope>
</reference>
<dbReference type="PANTHER" id="PTHR39649">
    <property type="entry name" value="50S RIBOSOMAL PROTEIN L40E"/>
    <property type="match status" value="1"/>
</dbReference>
<dbReference type="InterPro" id="IPR011332">
    <property type="entry name" value="Ribosomal_zn-bd"/>
</dbReference>
<dbReference type="NCBIfam" id="NF003161">
    <property type="entry name" value="PRK04136.1"/>
    <property type="match status" value="1"/>
</dbReference>
<dbReference type="InterPro" id="IPR038587">
    <property type="entry name" value="Ribosomal_eL40_sf"/>
</dbReference>
<protein>
    <recommendedName>
        <fullName evidence="3">50S ribosomal protein L40e</fullName>
    </recommendedName>
</protein>
<dbReference type="InterPro" id="IPR023657">
    <property type="entry name" value="Ribosomal_eL40_arc"/>
</dbReference>
<evidence type="ECO:0000256" key="3">
    <source>
        <dbReference type="ARBA" id="ARBA00035355"/>
    </source>
</evidence>
<feature type="domain" description="Large ribosomal subunit protein eL40" evidence="4">
    <location>
        <begin position="3"/>
        <end position="51"/>
    </location>
</feature>
<proteinExistence type="predicted"/>
<dbReference type="Gene3D" id="4.10.1060.50">
    <property type="match status" value="1"/>
</dbReference>
<keyword evidence="1 5" id="KW-0689">Ribosomal protein</keyword>
<dbReference type="Pfam" id="PF01020">
    <property type="entry name" value="Ribosomal_L40e"/>
    <property type="match status" value="1"/>
</dbReference>
<dbReference type="PANTHER" id="PTHR39649:SF1">
    <property type="entry name" value="LARGE RIBOSOMAL SUBUNIT PROTEIN EL40"/>
    <property type="match status" value="1"/>
</dbReference>
<dbReference type="EMBL" id="KF900692">
    <property type="protein sequence ID" value="AIF03859.1"/>
    <property type="molecule type" value="Genomic_DNA"/>
</dbReference>
<dbReference type="SUPFAM" id="SSF57829">
    <property type="entry name" value="Zn-binding ribosomal proteins"/>
    <property type="match status" value="1"/>
</dbReference>
<evidence type="ECO:0000256" key="2">
    <source>
        <dbReference type="ARBA" id="ARBA00023274"/>
    </source>
</evidence>
<evidence type="ECO:0000259" key="4">
    <source>
        <dbReference type="SMART" id="SM01377"/>
    </source>
</evidence>
<keyword evidence="2" id="KW-0687">Ribonucleoprotein</keyword>
<dbReference type="InterPro" id="IPR001975">
    <property type="entry name" value="Ribosomal_eL40_dom"/>
</dbReference>
<organism evidence="5">
    <name type="scientific">uncultured marine thaumarchaeote KM3_16_C10</name>
    <dbReference type="NCBI Taxonomy" id="1456042"/>
    <lineage>
        <taxon>Archaea</taxon>
        <taxon>Nitrososphaerota</taxon>
        <taxon>environmental samples</taxon>
    </lineage>
</organism>
<dbReference type="GO" id="GO:0005840">
    <property type="term" value="C:ribosome"/>
    <property type="evidence" value="ECO:0007669"/>
    <property type="project" value="UniProtKB-KW"/>
</dbReference>
<sequence>MPVADPLKKQIAQKARLHMKICISCGARLDMSATRCRKCRSTQLRLKNRSLGIKK</sequence>
<gene>
    <name evidence="5" type="primary">RP-L40e</name>
    <name evidence="5" type="synonym">RPL40</name>
</gene>
<dbReference type="AlphaFoldDB" id="A0A075GIQ4"/>
<name>A0A075GIQ4_9ARCH</name>
<dbReference type="GO" id="GO:0003735">
    <property type="term" value="F:structural constituent of ribosome"/>
    <property type="evidence" value="ECO:0007669"/>
    <property type="project" value="InterPro"/>
</dbReference>
<evidence type="ECO:0000313" key="5">
    <source>
        <dbReference type="EMBL" id="AIF03859.1"/>
    </source>
</evidence>
<accession>A0A075GIQ4</accession>
<dbReference type="GO" id="GO:0006412">
    <property type="term" value="P:translation"/>
    <property type="evidence" value="ECO:0007669"/>
    <property type="project" value="InterPro"/>
</dbReference>
<evidence type="ECO:0000256" key="1">
    <source>
        <dbReference type="ARBA" id="ARBA00022980"/>
    </source>
</evidence>
<dbReference type="GO" id="GO:1990904">
    <property type="term" value="C:ribonucleoprotein complex"/>
    <property type="evidence" value="ECO:0007669"/>
    <property type="project" value="UniProtKB-KW"/>
</dbReference>
<dbReference type="SMART" id="SM01377">
    <property type="entry name" value="Ribosomal_L40e"/>
    <property type="match status" value="1"/>
</dbReference>